<protein>
    <submittedName>
        <fullName evidence="1">Unannotated protein</fullName>
    </submittedName>
</protein>
<accession>A0A6J7N2X8</accession>
<reference evidence="1" key="1">
    <citation type="submission" date="2020-05" db="EMBL/GenBank/DDBJ databases">
        <authorList>
            <person name="Chiriac C."/>
            <person name="Salcher M."/>
            <person name="Ghai R."/>
            <person name="Kavagutti S V."/>
        </authorList>
    </citation>
    <scope>NUCLEOTIDE SEQUENCE</scope>
</reference>
<dbReference type="EMBL" id="CAFBOM010000123">
    <property type="protein sequence ID" value="CAB4987566.1"/>
    <property type="molecule type" value="Genomic_DNA"/>
</dbReference>
<gene>
    <name evidence="1" type="ORF">UFOPK3957_00823</name>
</gene>
<name>A0A6J7N2X8_9ZZZZ</name>
<dbReference type="AlphaFoldDB" id="A0A6J7N2X8"/>
<organism evidence="1">
    <name type="scientific">freshwater metagenome</name>
    <dbReference type="NCBI Taxonomy" id="449393"/>
    <lineage>
        <taxon>unclassified sequences</taxon>
        <taxon>metagenomes</taxon>
        <taxon>ecological metagenomes</taxon>
    </lineage>
</organism>
<sequence length="103" mass="10706">MTLVADEDDLVPLVRESPGLGMNLGDKRAGCVDGLQSALSGLGMDGGRDAMSGEDDGCPLGDLLDLVDENRASGLKGGNDVLVVNDLLADVHRCAVEIERLLD</sequence>
<evidence type="ECO:0000313" key="1">
    <source>
        <dbReference type="EMBL" id="CAB4987566.1"/>
    </source>
</evidence>
<proteinExistence type="predicted"/>